<dbReference type="RefSeq" id="WP_137448276.1">
    <property type="nucleotide sequence ID" value="NZ_SZZH01000001.1"/>
</dbReference>
<keyword evidence="4" id="KW-1185">Reference proteome</keyword>
<feature type="domain" description="DUF4439" evidence="2">
    <location>
        <begin position="40"/>
        <end position="173"/>
    </location>
</feature>
<feature type="compositionally biased region" description="Polar residues" evidence="1">
    <location>
        <begin position="1"/>
        <end position="22"/>
    </location>
</feature>
<feature type="region of interest" description="Disordered" evidence="1">
    <location>
        <begin position="1"/>
        <end position="34"/>
    </location>
</feature>
<dbReference type="InterPro" id="IPR029447">
    <property type="entry name" value="DUF4439"/>
</dbReference>
<dbReference type="EMBL" id="SZZH01000001">
    <property type="protein sequence ID" value="TKV60973.1"/>
    <property type="molecule type" value="Genomic_DNA"/>
</dbReference>
<dbReference type="Gene3D" id="1.20.1260.10">
    <property type="match status" value="1"/>
</dbReference>
<accession>A0A4U6QKI9</accession>
<dbReference type="SUPFAM" id="SSF47240">
    <property type="entry name" value="Ferritin-like"/>
    <property type="match status" value="1"/>
</dbReference>
<evidence type="ECO:0000313" key="4">
    <source>
        <dbReference type="Proteomes" id="UP000306985"/>
    </source>
</evidence>
<reference evidence="3 4" key="1">
    <citation type="submission" date="2019-05" db="EMBL/GenBank/DDBJ databases">
        <title>Nakamurella sp. N5BH11, whole genome shotgun sequence.</title>
        <authorList>
            <person name="Tuo L."/>
        </authorList>
    </citation>
    <scope>NUCLEOTIDE SEQUENCE [LARGE SCALE GENOMIC DNA]</scope>
    <source>
        <strain evidence="3 4">N5BH11</strain>
    </source>
</reference>
<organism evidence="3 4">
    <name type="scientific">Nakamurella flava</name>
    <dbReference type="NCBI Taxonomy" id="2576308"/>
    <lineage>
        <taxon>Bacteria</taxon>
        <taxon>Bacillati</taxon>
        <taxon>Actinomycetota</taxon>
        <taxon>Actinomycetes</taxon>
        <taxon>Nakamurellales</taxon>
        <taxon>Nakamurellaceae</taxon>
        <taxon>Nakamurella</taxon>
    </lineage>
</organism>
<protein>
    <submittedName>
        <fullName evidence="3">DUF4439 domain-containing protein</fullName>
    </submittedName>
</protein>
<dbReference type="OrthoDB" id="5192349at2"/>
<dbReference type="CDD" id="cd00657">
    <property type="entry name" value="Ferritin_like"/>
    <property type="match status" value="1"/>
</dbReference>
<dbReference type="Pfam" id="PF14530">
    <property type="entry name" value="DUF4439"/>
    <property type="match status" value="1"/>
</dbReference>
<evidence type="ECO:0000259" key="2">
    <source>
        <dbReference type="Pfam" id="PF14530"/>
    </source>
</evidence>
<dbReference type="InterPro" id="IPR012347">
    <property type="entry name" value="Ferritin-like"/>
</dbReference>
<dbReference type="Proteomes" id="UP000306985">
    <property type="component" value="Unassembled WGS sequence"/>
</dbReference>
<gene>
    <name evidence="3" type="ORF">FDO65_04770</name>
</gene>
<dbReference type="InterPro" id="IPR009078">
    <property type="entry name" value="Ferritin-like_SF"/>
</dbReference>
<proteinExistence type="predicted"/>
<dbReference type="AlphaFoldDB" id="A0A4U6QKI9"/>
<name>A0A4U6QKI9_9ACTN</name>
<feature type="compositionally biased region" description="Low complexity" evidence="1">
    <location>
        <begin position="23"/>
        <end position="32"/>
    </location>
</feature>
<evidence type="ECO:0000313" key="3">
    <source>
        <dbReference type="EMBL" id="TKV60973.1"/>
    </source>
</evidence>
<sequence length="175" mass="17550">MTSPDPTATGAPSSTADGSVVQSPTGTPSSTPLPAETVTALQTALSAEQAAVWAYGLVAAYDKDDAAMVEQDRSGHLLRRDATAARLVAGGAAVTEPAPAYSTPVVPTDAASARQLAQAIEADAAAGWRLVLGSTDDAELRGFALTGLSDAAVRMAMWKKAAGASPVTVPFPGQG</sequence>
<evidence type="ECO:0000256" key="1">
    <source>
        <dbReference type="SAM" id="MobiDB-lite"/>
    </source>
</evidence>
<comment type="caution">
    <text evidence="3">The sequence shown here is derived from an EMBL/GenBank/DDBJ whole genome shotgun (WGS) entry which is preliminary data.</text>
</comment>